<protein>
    <submittedName>
        <fullName evidence="2">Uncharacterized protein</fullName>
    </submittedName>
</protein>
<sequence length="232" mass="24816">QRILDLCVASELRRALCVELPQNLMLAFLEQTSDAAVWTLFSAECMFSGACYVAAEPWPGAAASAEAYMSECGAVRILIDFEQAESERHIVLEGGKVSLQRSINDAMLARDTGAPSGAPADVRLVASLGGGVAERCAHGSCDLELHACCPHCLQQLCCEHWRSSLCHEHGSAATCRCGDCKLVASARTNTYASNANHEEALDIELTPTQSAQSLTSEQGESLMLAEDDGHEE</sequence>
<accession>A0AA36IL59</accession>
<organism evidence="2 3">
    <name type="scientific">Effrenium voratum</name>
    <dbReference type="NCBI Taxonomy" id="2562239"/>
    <lineage>
        <taxon>Eukaryota</taxon>
        <taxon>Sar</taxon>
        <taxon>Alveolata</taxon>
        <taxon>Dinophyceae</taxon>
        <taxon>Suessiales</taxon>
        <taxon>Symbiodiniaceae</taxon>
        <taxon>Effrenium</taxon>
    </lineage>
</organism>
<name>A0AA36IL59_9DINO</name>
<evidence type="ECO:0000256" key="1">
    <source>
        <dbReference type="SAM" id="MobiDB-lite"/>
    </source>
</evidence>
<gene>
    <name evidence="2" type="ORF">EVOR1521_LOCUS15211</name>
</gene>
<feature type="region of interest" description="Disordered" evidence="1">
    <location>
        <begin position="209"/>
        <end position="232"/>
    </location>
</feature>
<reference evidence="2" key="1">
    <citation type="submission" date="2023-08" db="EMBL/GenBank/DDBJ databases">
        <authorList>
            <person name="Chen Y."/>
            <person name="Shah S."/>
            <person name="Dougan E. K."/>
            <person name="Thang M."/>
            <person name="Chan C."/>
        </authorList>
    </citation>
    <scope>NUCLEOTIDE SEQUENCE</scope>
</reference>
<dbReference type="AlphaFoldDB" id="A0AA36IL59"/>
<dbReference type="EMBL" id="CAUJNA010001909">
    <property type="protein sequence ID" value="CAJ1389634.1"/>
    <property type="molecule type" value="Genomic_DNA"/>
</dbReference>
<proteinExistence type="predicted"/>
<comment type="caution">
    <text evidence="2">The sequence shown here is derived from an EMBL/GenBank/DDBJ whole genome shotgun (WGS) entry which is preliminary data.</text>
</comment>
<evidence type="ECO:0000313" key="3">
    <source>
        <dbReference type="Proteomes" id="UP001178507"/>
    </source>
</evidence>
<feature type="compositionally biased region" description="Polar residues" evidence="1">
    <location>
        <begin position="209"/>
        <end position="219"/>
    </location>
</feature>
<evidence type="ECO:0000313" key="2">
    <source>
        <dbReference type="EMBL" id="CAJ1389634.1"/>
    </source>
</evidence>
<dbReference type="Proteomes" id="UP001178507">
    <property type="component" value="Unassembled WGS sequence"/>
</dbReference>
<keyword evidence="3" id="KW-1185">Reference proteome</keyword>
<feature type="non-terminal residue" evidence="2">
    <location>
        <position position="232"/>
    </location>
</feature>